<keyword evidence="3" id="KW-0547">Nucleotide-binding</keyword>
<accession>A0ABM3L277</accession>
<dbReference type="InterPro" id="IPR032675">
    <property type="entry name" value="LRR_dom_sf"/>
</dbReference>
<feature type="domain" description="NB-ARC" evidence="6">
    <location>
        <begin position="172"/>
        <end position="341"/>
    </location>
</feature>
<dbReference type="Proteomes" id="UP001652600">
    <property type="component" value="Chromosome 1"/>
</dbReference>
<keyword evidence="1" id="KW-0433">Leucine-rich repeat</keyword>
<keyword evidence="11" id="KW-1185">Reference proteome</keyword>
<feature type="domain" description="Disease resistance R13L4/SHOC-2-like LRR" evidence="9">
    <location>
        <begin position="587"/>
        <end position="715"/>
    </location>
</feature>
<evidence type="ECO:0000259" key="10">
    <source>
        <dbReference type="Pfam" id="PF25019"/>
    </source>
</evidence>
<evidence type="ECO:0000313" key="11">
    <source>
        <dbReference type="Proteomes" id="UP001652600"/>
    </source>
</evidence>
<feature type="domain" description="Disease resistance N-terminal" evidence="7">
    <location>
        <begin position="17"/>
        <end position="97"/>
    </location>
</feature>
<protein>
    <submittedName>
        <fullName evidence="12">Disease resistance RPP13-like protein 1</fullName>
    </submittedName>
</protein>
<dbReference type="Gene3D" id="3.40.50.300">
    <property type="entry name" value="P-loop containing nucleotide triphosphate hydrolases"/>
    <property type="match status" value="1"/>
</dbReference>
<evidence type="ECO:0000259" key="9">
    <source>
        <dbReference type="Pfam" id="PF23598"/>
    </source>
</evidence>
<dbReference type="Pfam" id="PF23598">
    <property type="entry name" value="LRR_14"/>
    <property type="match status" value="1"/>
</dbReference>
<dbReference type="Pfam" id="PF25019">
    <property type="entry name" value="LRR_R13L1-DRL21"/>
    <property type="match status" value="1"/>
</dbReference>
<feature type="domain" description="R13L1/DRL21-like LRR repeat region" evidence="10">
    <location>
        <begin position="796"/>
        <end position="924"/>
    </location>
</feature>
<evidence type="ECO:0000259" key="7">
    <source>
        <dbReference type="Pfam" id="PF18052"/>
    </source>
</evidence>
<keyword evidence="4" id="KW-0611">Plant defense</keyword>
<evidence type="ECO:0000256" key="5">
    <source>
        <dbReference type="ARBA" id="ARBA00022840"/>
    </source>
</evidence>
<dbReference type="Gene3D" id="1.20.5.4130">
    <property type="match status" value="1"/>
</dbReference>
<keyword evidence="2" id="KW-0677">Repeat</keyword>
<dbReference type="Gene3D" id="1.10.10.10">
    <property type="entry name" value="Winged helix-like DNA-binding domain superfamily/Winged helix DNA-binding domain"/>
    <property type="match status" value="1"/>
</dbReference>
<dbReference type="PANTHER" id="PTHR36766:SF70">
    <property type="entry name" value="DISEASE RESISTANCE PROTEIN RGA4"/>
    <property type="match status" value="1"/>
</dbReference>
<dbReference type="PROSITE" id="PS51450">
    <property type="entry name" value="LRR"/>
    <property type="match status" value="1"/>
</dbReference>
<keyword evidence="5" id="KW-0067">ATP-binding</keyword>
<dbReference type="Gene3D" id="1.10.8.430">
    <property type="entry name" value="Helical domain of apoptotic protease-activating factors"/>
    <property type="match status" value="1"/>
</dbReference>
<organism evidence="11 12">
    <name type="scientific">Cucumis melo</name>
    <name type="common">Muskmelon</name>
    <dbReference type="NCBI Taxonomy" id="3656"/>
    <lineage>
        <taxon>Eukaryota</taxon>
        <taxon>Viridiplantae</taxon>
        <taxon>Streptophyta</taxon>
        <taxon>Embryophyta</taxon>
        <taxon>Tracheophyta</taxon>
        <taxon>Spermatophyta</taxon>
        <taxon>Magnoliopsida</taxon>
        <taxon>eudicotyledons</taxon>
        <taxon>Gunneridae</taxon>
        <taxon>Pentapetalae</taxon>
        <taxon>rosids</taxon>
        <taxon>fabids</taxon>
        <taxon>Cucurbitales</taxon>
        <taxon>Cucurbitaceae</taxon>
        <taxon>Benincaseae</taxon>
        <taxon>Cucumis</taxon>
    </lineage>
</organism>
<feature type="domain" description="Disease resistance protein winged helix" evidence="8">
    <location>
        <begin position="440"/>
        <end position="513"/>
    </location>
</feature>
<dbReference type="InterPro" id="IPR055414">
    <property type="entry name" value="LRR_R13L4/SHOC2-like"/>
</dbReference>
<dbReference type="InterPro" id="IPR002182">
    <property type="entry name" value="NB-ARC"/>
</dbReference>
<dbReference type="Pfam" id="PF18052">
    <property type="entry name" value="Rx_N"/>
    <property type="match status" value="1"/>
</dbReference>
<dbReference type="CDD" id="cd14798">
    <property type="entry name" value="RX-CC_like"/>
    <property type="match status" value="1"/>
</dbReference>
<dbReference type="SUPFAM" id="SSF52058">
    <property type="entry name" value="L domain-like"/>
    <property type="match status" value="2"/>
</dbReference>
<gene>
    <name evidence="12" type="primary">LOC103499944</name>
</gene>
<evidence type="ECO:0000259" key="8">
    <source>
        <dbReference type="Pfam" id="PF23559"/>
    </source>
</evidence>
<dbReference type="InterPro" id="IPR038005">
    <property type="entry name" value="RX-like_CC"/>
</dbReference>
<dbReference type="Pfam" id="PF00931">
    <property type="entry name" value="NB-ARC"/>
    <property type="match status" value="1"/>
</dbReference>
<evidence type="ECO:0000256" key="1">
    <source>
        <dbReference type="ARBA" id="ARBA00022614"/>
    </source>
</evidence>
<dbReference type="Gene3D" id="3.80.10.10">
    <property type="entry name" value="Ribonuclease Inhibitor"/>
    <property type="match status" value="3"/>
</dbReference>
<dbReference type="InterPro" id="IPR041118">
    <property type="entry name" value="Rx_N"/>
</dbReference>
<reference evidence="11" key="1">
    <citation type="submission" date="2025-05" db="UniProtKB">
        <authorList>
            <consortium name="RefSeq"/>
        </authorList>
    </citation>
    <scope>NUCLEOTIDE SEQUENCE [LARGE SCALE GENOMIC DNA]</scope>
</reference>
<name>A0ABM3L277_CUCME</name>
<dbReference type="InterPro" id="IPR058922">
    <property type="entry name" value="WHD_DRP"/>
</dbReference>
<dbReference type="InterPro" id="IPR001611">
    <property type="entry name" value="Leu-rich_rpt"/>
</dbReference>
<dbReference type="RefSeq" id="XP_050944135.1">
    <property type="nucleotide sequence ID" value="XM_051088178.1"/>
</dbReference>
<dbReference type="InterPro" id="IPR027417">
    <property type="entry name" value="P-loop_NTPase"/>
</dbReference>
<proteinExistence type="predicted"/>
<dbReference type="PANTHER" id="PTHR36766">
    <property type="entry name" value="PLANT BROAD-SPECTRUM MILDEW RESISTANCE PROTEIN RPW8"/>
    <property type="match status" value="1"/>
</dbReference>
<evidence type="ECO:0000259" key="6">
    <source>
        <dbReference type="Pfam" id="PF00931"/>
    </source>
</evidence>
<dbReference type="InterPro" id="IPR042197">
    <property type="entry name" value="Apaf_helical"/>
</dbReference>
<reference evidence="12" key="2">
    <citation type="submission" date="2025-08" db="UniProtKB">
        <authorList>
            <consortium name="RefSeq"/>
        </authorList>
    </citation>
    <scope>IDENTIFICATION</scope>
    <source>
        <tissue evidence="12">Stem</tissue>
    </source>
</reference>
<evidence type="ECO:0000256" key="3">
    <source>
        <dbReference type="ARBA" id="ARBA00022741"/>
    </source>
</evidence>
<dbReference type="GeneID" id="103499944"/>
<evidence type="ECO:0000256" key="2">
    <source>
        <dbReference type="ARBA" id="ARBA00022737"/>
    </source>
</evidence>
<sequence>MAEAILYNFTADIIFTLGSSALQEIGSLWRVNSELHKLKHSLSAIQAVLHDAEEQQSKNNQVKDWVLKLQDVLYEIDDLIDESSYQTLRRQVLAKHRRYRKQVRILFSKFKSNWKIGHKIKEIRQRLQAINEDKNQFSFRKHVIERRDDDEGLRKRRETHSFILEDEVIGRNDDKEAVIDLLLNSNTKEDIAIVSIVGMGGLGKTALARSIYNHKRIMTRFSLKLWVCVSDAFDLEIIVQKIIESATGKKSGYLQIDSLQCELRKHIDGNKYLFVMDDVWNEKKEEWLHLKELLMAGAKGSRILITTRSEQVAKTFDSTFVHPLQILDASNSWLLFQKMTGLEELSNNQEAEIDQTNLNLIQIGKEILSRLKGVPLVIRTIGGLLKDNKSERFWLSFKDKELYQVLRQGQDALKEMKYILELSYKYLPANLKQCFLYCALFPKDFEVPKISLILLWRSQGYIQPNGNKDNNLVDIGDGYFMELLSRSFFQDVKKDDSGDIVACKMHDMMHDLACSLTNNECVHGLKGNIINKRTRHFVLEDKDYHEDQLMRPLSKATHLRTLFYRKEEDVIGSQWNFEETFRSIFRFRTVHLEGYDQNPKAKALEFIGKFKHLRFLSITYSNIPYLPDSITKLYYLETFFFQCSHNLENLPNDVGNLINLKHLDLSHNSTLEFLPDSITELCKLEALILKGCEKLKRLPKNIKNCNNLRQLDLSHNERIEFLPDSITQLINLETLILSWCINLKELPEDTKRLINLKQLYLEICTALTHMPKGLGELTNLQTLNTFVLGNNKGGELKELDGLTKLRGKLSIEHLEFCTNIVDHKMKGKFLQLKSGLQELKLHWEKHTIGELEDVIYESVLDCLQPHSNLQKIYIDGYGGVNLCNWVVSPKFLGCLVTMRLCNCERLRHLPKFDQFPNLKHLYLIDLPNIEYIIANNDDSVSSSTNFPSLENLIILNMPKLVSWCKGTTSTKSSITKSSIIIFPYHYMISLQSLLLKNCQNLKSLPEWIGNLTSLTSLYISFCKKLTMLPEGIRHTHNLKYLAIYDCPMLRERCKKHTGEDWPKISHIPNIFL</sequence>
<evidence type="ECO:0000256" key="4">
    <source>
        <dbReference type="ARBA" id="ARBA00022821"/>
    </source>
</evidence>
<dbReference type="SUPFAM" id="SSF52540">
    <property type="entry name" value="P-loop containing nucleoside triphosphate hydrolases"/>
    <property type="match status" value="1"/>
</dbReference>
<dbReference type="InterPro" id="IPR036388">
    <property type="entry name" value="WH-like_DNA-bd_sf"/>
</dbReference>
<dbReference type="Pfam" id="PF23559">
    <property type="entry name" value="WHD_DRP"/>
    <property type="match status" value="1"/>
</dbReference>
<dbReference type="InterPro" id="IPR056789">
    <property type="entry name" value="LRR_R13L1-DRL21"/>
</dbReference>
<dbReference type="PRINTS" id="PR00364">
    <property type="entry name" value="DISEASERSIST"/>
</dbReference>
<evidence type="ECO:0000313" key="12">
    <source>
        <dbReference type="RefSeq" id="XP_050944135.1"/>
    </source>
</evidence>